<evidence type="ECO:0000313" key="4">
    <source>
        <dbReference type="Proteomes" id="UP000239209"/>
    </source>
</evidence>
<evidence type="ECO:0000259" key="2">
    <source>
        <dbReference type="Pfam" id="PF11350"/>
    </source>
</evidence>
<gene>
    <name evidence="3" type="ORF">CLV70_117106</name>
</gene>
<dbReference type="SUPFAM" id="SSF55486">
    <property type="entry name" value="Metalloproteases ('zincins'), catalytic domain"/>
    <property type="match status" value="1"/>
</dbReference>
<dbReference type="InterPro" id="IPR022603">
    <property type="entry name" value="DUF3152"/>
</dbReference>
<keyword evidence="1" id="KW-0472">Membrane</keyword>
<dbReference type="Pfam" id="PF11350">
    <property type="entry name" value="DUF3152"/>
    <property type="match status" value="1"/>
</dbReference>
<name>A0A2T0RMQ2_9ACTN</name>
<dbReference type="EMBL" id="PVZG01000017">
    <property type="protein sequence ID" value="PRY22402.1"/>
    <property type="molecule type" value="Genomic_DNA"/>
</dbReference>
<keyword evidence="1" id="KW-0812">Transmembrane</keyword>
<keyword evidence="4" id="KW-1185">Reference proteome</keyword>
<organism evidence="3 4">
    <name type="scientific">Pseudosporangium ferrugineum</name>
    <dbReference type="NCBI Taxonomy" id="439699"/>
    <lineage>
        <taxon>Bacteria</taxon>
        <taxon>Bacillati</taxon>
        <taxon>Actinomycetota</taxon>
        <taxon>Actinomycetes</taxon>
        <taxon>Micromonosporales</taxon>
        <taxon>Micromonosporaceae</taxon>
        <taxon>Pseudosporangium</taxon>
    </lineage>
</organism>
<dbReference type="AlphaFoldDB" id="A0A2T0RMQ2"/>
<protein>
    <submittedName>
        <fullName evidence="3">Uncharacterized protein DUF3152</fullName>
    </submittedName>
</protein>
<evidence type="ECO:0000313" key="3">
    <source>
        <dbReference type="EMBL" id="PRY22402.1"/>
    </source>
</evidence>
<feature type="transmembrane region" description="Helical" evidence="1">
    <location>
        <begin position="33"/>
        <end position="52"/>
    </location>
</feature>
<dbReference type="Proteomes" id="UP000239209">
    <property type="component" value="Unassembled WGS sequence"/>
</dbReference>
<accession>A0A2T0RMQ2</accession>
<sequence length="265" mass="28017">MKAAKTPLVVEGQVTAVATLPRAGRRLSRRRRASVLLALLLTLLAIVAGQLIRRSGAVAPETAGPAVRAAQPVPGKSVVSAPRRGFAFAAGRGPVLGSAGTVRRFEVAVQRGSGDSAAFAAEVDRILGDPRSWIAGRTFRLQRVPRAEKAEFTVYLAAAATSATMCADGGLDTEGFSSCRLPGKVIINADRWDAAVPGYDAPLPAYRAYVINHEVGHQLGHRHETCPGKGRRAPVMMQQTFGLDGCVANAWPYVRGRRYAGNPAA</sequence>
<feature type="domain" description="DUF3152" evidence="2">
    <location>
        <begin position="77"/>
        <end position="244"/>
    </location>
</feature>
<keyword evidence="1" id="KW-1133">Transmembrane helix</keyword>
<evidence type="ECO:0000256" key="1">
    <source>
        <dbReference type="SAM" id="Phobius"/>
    </source>
</evidence>
<comment type="caution">
    <text evidence="3">The sequence shown here is derived from an EMBL/GenBank/DDBJ whole genome shotgun (WGS) entry which is preliminary data.</text>
</comment>
<reference evidence="3 4" key="1">
    <citation type="submission" date="2018-03" db="EMBL/GenBank/DDBJ databases">
        <title>Genomic Encyclopedia of Archaeal and Bacterial Type Strains, Phase II (KMG-II): from individual species to whole genera.</title>
        <authorList>
            <person name="Goeker M."/>
        </authorList>
    </citation>
    <scope>NUCLEOTIDE SEQUENCE [LARGE SCALE GENOMIC DNA]</scope>
    <source>
        <strain evidence="3 4">DSM 45348</strain>
    </source>
</reference>
<proteinExistence type="predicted"/>
<dbReference type="RefSeq" id="WP_106129957.1">
    <property type="nucleotide sequence ID" value="NZ_PVZG01000017.1"/>
</dbReference>
<dbReference type="OrthoDB" id="9779865at2"/>